<comment type="caution">
    <text evidence="2">The sequence shown here is derived from an EMBL/GenBank/DDBJ whole genome shotgun (WGS) entry which is preliminary data.</text>
</comment>
<dbReference type="InterPro" id="IPR012347">
    <property type="entry name" value="Ferritin-like"/>
</dbReference>
<proteinExistence type="predicted"/>
<name>A0AB34G9H0_ESCRO</name>
<dbReference type="SUPFAM" id="SSF47240">
    <property type="entry name" value="Ferritin-like"/>
    <property type="match status" value="1"/>
</dbReference>
<evidence type="ECO:0000313" key="3">
    <source>
        <dbReference type="Proteomes" id="UP001159641"/>
    </source>
</evidence>
<feature type="compositionally biased region" description="Basic and acidic residues" evidence="1">
    <location>
        <begin position="62"/>
        <end position="72"/>
    </location>
</feature>
<dbReference type="InterPro" id="IPR009078">
    <property type="entry name" value="Ferritin-like_SF"/>
</dbReference>
<protein>
    <submittedName>
        <fullName evidence="2">Uncharacterized protein</fullName>
    </submittedName>
</protein>
<dbReference type="Gene3D" id="1.20.1260.10">
    <property type="match status" value="1"/>
</dbReference>
<dbReference type="EMBL" id="JAIQCJ010002596">
    <property type="protein sequence ID" value="KAJ8775670.1"/>
    <property type="molecule type" value="Genomic_DNA"/>
</dbReference>
<organism evidence="2 3">
    <name type="scientific">Eschrichtius robustus</name>
    <name type="common">California gray whale</name>
    <name type="synonym">Eschrichtius gibbosus</name>
    <dbReference type="NCBI Taxonomy" id="9764"/>
    <lineage>
        <taxon>Eukaryota</taxon>
        <taxon>Metazoa</taxon>
        <taxon>Chordata</taxon>
        <taxon>Craniata</taxon>
        <taxon>Vertebrata</taxon>
        <taxon>Euteleostomi</taxon>
        <taxon>Mammalia</taxon>
        <taxon>Eutheria</taxon>
        <taxon>Laurasiatheria</taxon>
        <taxon>Artiodactyla</taxon>
        <taxon>Whippomorpha</taxon>
        <taxon>Cetacea</taxon>
        <taxon>Mysticeti</taxon>
        <taxon>Eschrichtiidae</taxon>
        <taxon>Eschrichtius</taxon>
    </lineage>
</organism>
<gene>
    <name evidence="2" type="ORF">J1605_016218</name>
</gene>
<dbReference type="AlphaFoldDB" id="A0AB34G9H0"/>
<evidence type="ECO:0000313" key="2">
    <source>
        <dbReference type="EMBL" id="KAJ8775670.1"/>
    </source>
</evidence>
<evidence type="ECO:0000256" key="1">
    <source>
        <dbReference type="SAM" id="MobiDB-lite"/>
    </source>
</evidence>
<keyword evidence="3" id="KW-1185">Reference proteome</keyword>
<dbReference type="Proteomes" id="UP001159641">
    <property type="component" value="Unassembled WGS sequence"/>
</dbReference>
<reference evidence="2 3" key="1">
    <citation type="submission" date="2022-11" db="EMBL/GenBank/DDBJ databases">
        <title>Whole genome sequence of Eschrichtius robustus ER-17-0199.</title>
        <authorList>
            <person name="Bruniche-Olsen A."/>
            <person name="Black A.N."/>
            <person name="Fields C.J."/>
            <person name="Walden K."/>
            <person name="Dewoody J.A."/>
        </authorList>
    </citation>
    <scope>NUCLEOTIDE SEQUENCE [LARGE SCALE GENOMIC DNA]</scope>
    <source>
        <strain evidence="2">ER-17-0199</strain>
        <tissue evidence="2">Blubber</tissue>
    </source>
</reference>
<feature type="region of interest" description="Disordered" evidence="1">
    <location>
        <begin position="62"/>
        <end position="92"/>
    </location>
</feature>
<sequence length="134" mass="15006">MERGFSLFEEALLVFEAQYPNIERYTKLAAAVQNAIQCYHAIYDEKKRATPQTSLDRLFKRVDRIESSKEPEPVPSTSGGVEKPSQDEWGKTQDAMEAAILTEKNPNLALLDLHALGSAPQTTTSVTSWKPLPR</sequence>
<accession>A0AB34G9H0</accession>